<proteinExistence type="predicted"/>
<keyword evidence="3" id="KW-1185">Reference proteome</keyword>
<feature type="region of interest" description="Disordered" evidence="1">
    <location>
        <begin position="1"/>
        <end position="25"/>
    </location>
</feature>
<reference evidence="2 3" key="1">
    <citation type="submission" date="2023-06" db="EMBL/GenBank/DDBJ databases">
        <title>Black Yeasts Isolated from many extreme environments.</title>
        <authorList>
            <person name="Coleine C."/>
            <person name="Stajich J.E."/>
            <person name="Selbmann L."/>
        </authorList>
    </citation>
    <scope>NUCLEOTIDE SEQUENCE [LARGE SCALE GENOMIC DNA]</scope>
    <source>
        <strain evidence="2 3">CCFEE 5887</strain>
    </source>
</reference>
<name>A0AAV9QE45_9PEZI</name>
<sequence length="182" mass="20438">MIIRAIRTTRSEPHEADTESELSELSESELLRRFAQIDGADTESQLSDLSDLSDNEHLWRFERIDAAVIEDELAGMELLRIDNEVVQDTSSAAPAAAIQQEPKDTSHDGLAIPAFQEHPRHLANGPDPHDEFLPTAENLDNLHYPLEHQEPKDTSRDSVCGAAVSRQSNTYCLVTRRWWSAP</sequence>
<comment type="caution">
    <text evidence="2">The sequence shown here is derived from an EMBL/GenBank/DDBJ whole genome shotgun (WGS) entry which is preliminary data.</text>
</comment>
<protein>
    <submittedName>
        <fullName evidence="2">Uncharacterized protein</fullName>
    </submittedName>
</protein>
<dbReference type="EMBL" id="JAXLQG010000005">
    <property type="protein sequence ID" value="KAK5539812.1"/>
    <property type="molecule type" value="Genomic_DNA"/>
</dbReference>
<dbReference type="AlphaFoldDB" id="A0AAV9QE45"/>
<dbReference type="Proteomes" id="UP001345827">
    <property type="component" value="Unassembled WGS sequence"/>
</dbReference>
<organism evidence="2 3">
    <name type="scientific">Vermiconidia calcicola</name>
    <dbReference type="NCBI Taxonomy" id="1690605"/>
    <lineage>
        <taxon>Eukaryota</taxon>
        <taxon>Fungi</taxon>
        <taxon>Dikarya</taxon>
        <taxon>Ascomycota</taxon>
        <taxon>Pezizomycotina</taxon>
        <taxon>Dothideomycetes</taxon>
        <taxon>Dothideomycetidae</taxon>
        <taxon>Mycosphaerellales</taxon>
        <taxon>Extremaceae</taxon>
        <taxon>Vermiconidia</taxon>
    </lineage>
</organism>
<gene>
    <name evidence="2" type="ORF">LTR25_003517</name>
</gene>
<evidence type="ECO:0000313" key="2">
    <source>
        <dbReference type="EMBL" id="KAK5539812.1"/>
    </source>
</evidence>
<evidence type="ECO:0000313" key="3">
    <source>
        <dbReference type="Proteomes" id="UP001345827"/>
    </source>
</evidence>
<accession>A0AAV9QE45</accession>
<evidence type="ECO:0000256" key="1">
    <source>
        <dbReference type="SAM" id="MobiDB-lite"/>
    </source>
</evidence>